<dbReference type="PROSITE" id="PS50991">
    <property type="entry name" value="PYR_CT"/>
    <property type="match status" value="1"/>
</dbReference>
<gene>
    <name evidence="4" type="ORF">G3N55_12080</name>
</gene>
<name>A0A6N9TQM2_DISTH</name>
<dbReference type="RefSeq" id="WP_163299911.1">
    <property type="nucleotide sequence ID" value="NZ_JAAGRR010000214.1"/>
</dbReference>
<dbReference type="GO" id="GO:0019752">
    <property type="term" value="P:carboxylic acid metabolic process"/>
    <property type="evidence" value="ECO:0007669"/>
    <property type="project" value="InterPro"/>
</dbReference>
<keyword evidence="5" id="KW-1185">Reference proteome</keyword>
<feature type="domain" description="Pyruvate carboxyltransferase" evidence="3">
    <location>
        <begin position="5"/>
        <end position="257"/>
    </location>
</feature>
<keyword evidence="1 2" id="KW-0808">Transferase</keyword>
<dbReference type="InterPro" id="IPR054691">
    <property type="entry name" value="LeuA/HCS_post-cat"/>
</dbReference>
<evidence type="ECO:0000256" key="2">
    <source>
        <dbReference type="RuleBase" id="RU003523"/>
    </source>
</evidence>
<dbReference type="GO" id="GO:0046912">
    <property type="term" value="F:acyltransferase activity, acyl groups converted into alkyl on transfer"/>
    <property type="evidence" value="ECO:0007669"/>
    <property type="project" value="InterPro"/>
</dbReference>
<reference evidence="4 5" key="1">
    <citation type="submission" date="2020-02" db="EMBL/GenBank/DDBJ databases">
        <title>Comparative genomics of sulfur disproportionating microorganisms.</title>
        <authorList>
            <person name="Ward L.M."/>
            <person name="Bertran E."/>
            <person name="Johnston D.T."/>
        </authorList>
    </citation>
    <scope>NUCLEOTIDE SEQUENCE [LARGE SCALE GENOMIC DNA]</scope>
    <source>
        <strain evidence="4 5">DSM 100025</strain>
    </source>
</reference>
<dbReference type="PANTHER" id="PTHR42880">
    <property type="entry name" value="HOMOCITRATE SYNTHASE"/>
    <property type="match status" value="1"/>
</dbReference>
<dbReference type="InterPro" id="IPR013785">
    <property type="entry name" value="Aldolase_TIM"/>
</dbReference>
<dbReference type="Gene3D" id="3.20.20.70">
    <property type="entry name" value="Aldolase class I"/>
    <property type="match status" value="1"/>
</dbReference>
<dbReference type="InterPro" id="IPR002034">
    <property type="entry name" value="AIPM/Hcit_synth_CS"/>
</dbReference>
<dbReference type="PROSITE" id="PS00815">
    <property type="entry name" value="AIPM_HOMOCIT_SYNTH_1"/>
    <property type="match status" value="1"/>
</dbReference>
<organism evidence="4 5">
    <name type="scientific">Dissulfurirhabdus thermomarina</name>
    <dbReference type="NCBI Taxonomy" id="1765737"/>
    <lineage>
        <taxon>Bacteria</taxon>
        <taxon>Deltaproteobacteria</taxon>
        <taxon>Dissulfurirhabdaceae</taxon>
        <taxon>Dissulfurirhabdus</taxon>
    </lineage>
</organism>
<dbReference type="PANTHER" id="PTHR42880:SF1">
    <property type="entry name" value="ISOPROPYLMALATE_HOMOCITRATE_CITRAMALATE SYNTHASE FAMILY PROTEIN"/>
    <property type="match status" value="1"/>
</dbReference>
<dbReference type="InterPro" id="IPR000891">
    <property type="entry name" value="PYR_CT"/>
</dbReference>
<evidence type="ECO:0000259" key="3">
    <source>
        <dbReference type="PROSITE" id="PS50991"/>
    </source>
</evidence>
<dbReference type="AlphaFoldDB" id="A0A6N9TQM2"/>
<sequence>ARPPVLTIDSTLRDGEQAAGVYFTVREKVEIARALDAAGVTYLDAGFPVVSREEAEALRRIAAEGLRARVFATVRPDPDEVRRCRDLGAQGVFLFFPISGILRGLIRSVDLEAFQARISAAVEEALRLDLACMVVLEDAGRSGEAAEHEAVLALRGLGVRDFIVAESVGALTPWRMREKVARLRAAFPDIRVGVHSHNDFGLATANSLAAVAAGAAYFSGTVNGIGERAGNAPLEEFVVAARELLGLATDVRPEALRGLCELVEEVSGIPIAPHKPVAGFNTFRCESGLHSRALLRREGSYEPYDPALVGQERGFVLGKHTGIEHLEWLLERRGVRLAETEKRRLLERIKSFQEVHKDGELRAFVRECRRFYRSRLGLSESVLDALLAEVTGCRRP</sequence>
<proteinExistence type="inferred from homology"/>
<dbReference type="Pfam" id="PF00682">
    <property type="entry name" value="HMGL-like"/>
    <property type="match status" value="1"/>
</dbReference>
<accession>A0A6N9TQM2</accession>
<dbReference type="Proteomes" id="UP000469346">
    <property type="component" value="Unassembled WGS sequence"/>
</dbReference>
<feature type="non-terminal residue" evidence="4">
    <location>
        <position position="1"/>
    </location>
</feature>
<dbReference type="Gene3D" id="1.10.238.260">
    <property type="match status" value="1"/>
</dbReference>
<evidence type="ECO:0000256" key="1">
    <source>
        <dbReference type="ARBA" id="ARBA00022679"/>
    </source>
</evidence>
<protein>
    <recommendedName>
        <fullName evidence="3">Pyruvate carboxyltransferase domain-containing protein</fullName>
    </recommendedName>
</protein>
<comment type="caution">
    <text evidence="4">The sequence shown here is derived from an EMBL/GenBank/DDBJ whole genome shotgun (WGS) entry which is preliminary data.</text>
</comment>
<evidence type="ECO:0000313" key="4">
    <source>
        <dbReference type="EMBL" id="NDY43572.1"/>
    </source>
</evidence>
<dbReference type="SUPFAM" id="SSF51569">
    <property type="entry name" value="Aldolase"/>
    <property type="match status" value="1"/>
</dbReference>
<dbReference type="EMBL" id="JAAGRR010000214">
    <property type="protein sequence ID" value="NDY43572.1"/>
    <property type="molecule type" value="Genomic_DNA"/>
</dbReference>
<dbReference type="Pfam" id="PF22617">
    <property type="entry name" value="HCS_D2"/>
    <property type="match status" value="1"/>
</dbReference>
<comment type="similarity">
    <text evidence="2">Belongs to the alpha-IPM synthase/homocitrate synthase family.</text>
</comment>
<evidence type="ECO:0000313" key="5">
    <source>
        <dbReference type="Proteomes" id="UP000469346"/>
    </source>
</evidence>
<dbReference type="PROSITE" id="PS00816">
    <property type="entry name" value="AIPM_HOMOCIT_SYNTH_2"/>
    <property type="match status" value="1"/>
</dbReference>